<evidence type="ECO:0000313" key="3">
    <source>
        <dbReference type="EMBL" id="MFF3221304.1"/>
    </source>
</evidence>
<dbReference type="EMBL" id="JBIAPI010000001">
    <property type="protein sequence ID" value="MFF3221304.1"/>
    <property type="molecule type" value="Genomic_DNA"/>
</dbReference>
<evidence type="ECO:0000313" key="4">
    <source>
        <dbReference type="Proteomes" id="UP001601948"/>
    </source>
</evidence>
<organism evidence="3 4">
    <name type="scientific">Nocardia suismassiliense</name>
    <dbReference type="NCBI Taxonomy" id="2077092"/>
    <lineage>
        <taxon>Bacteria</taxon>
        <taxon>Bacillati</taxon>
        <taxon>Actinomycetota</taxon>
        <taxon>Actinomycetes</taxon>
        <taxon>Mycobacteriales</taxon>
        <taxon>Nocardiaceae</taxon>
        <taxon>Nocardia</taxon>
    </lineage>
</organism>
<dbReference type="Proteomes" id="UP001601948">
    <property type="component" value="Unassembled WGS sequence"/>
</dbReference>
<keyword evidence="2" id="KW-0732">Signal</keyword>
<protein>
    <recommendedName>
        <fullName evidence="5">Secreted protein</fullName>
    </recommendedName>
</protein>
<comment type="caution">
    <text evidence="3">The sequence shown here is derived from an EMBL/GenBank/DDBJ whole genome shotgun (WGS) entry which is preliminary data.</text>
</comment>
<feature type="compositionally biased region" description="Pro residues" evidence="1">
    <location>
        <begin position="303"/>
        <end position="321"/>
    </location>
</feature>
<dbReference type="RefSeq" id="WP_387712211.1">
    <property type="nucleotide sequence ID" value="NZ_JBIAPI010000001.1"/>
</dbReference>
<proteinExistence type="predicted"/>
<name>A0ABW6QJN1_9NOCA</name>
<feature type="region of interest" description="Disordered" evidence="1">
    <location>
        <begin position="288"/>
        <end position="321"/>
    </location>
</feature>
<feature type="chain" id="PRO_5046559374" description="Secreted protein" evidence="2">
    <location>
        <begin position="24"/>
        <end position="321"/>
    </location>
</feature>
<evidence type="ECO:0000256" key="2">
    <source>
        <dbReference type="SAM" id="SignalP"/>
    </source>
</evidence>
<reference evidence="3 4" key="1">
    <citation type="submission" date="2024-10" db="EMBL/GenBank/DDBJ databases">
        <title>The Natural Products Discovery Center: Release of the First 8490 Sequenced Strains for Exploring Actinobacteria Biosynthetic Diversity.</title>
        <authorList>
            <person name="Kalkreuter E."/>
            <person name="Kautsar S.A."/>
            <person name="Yang D."/>
            <person name="Bader C.D."/>
            <person name="Teijaro C.N."/>
            <person name="Fluegel L."/>
            <person name="Davis C.M."/>
            <person name="Simpson J.R."/>
            <person name="Lauterbach L."/>
            <person name="Steele A.D."/>
            <person name="Gui C."/>
            <person name="Meng S."/>
            <person name="Li G."/>
            <person name="Viehrig K."/>
            <person name="Ye F."/>
            <person name="Su P."/>
            <person name="Kiefer A.F."/>
            <person name="Nichols A."/>
            <person name="Cepeda A.J."/>
            <person name="Yan W."/>
            <person name="Fan B."/>
            <person name="Jiang Y."/>
            <person name="Adhikari A."/>
            <person name="Zheng C.-J."/>
            <person name="Schuster L."/>
            <person name="Cowan T.M."/>
            <person name="Smanski M.J."/>
            <person name="Chevrette M.G."/>
            <person name="De Carvalho L.P.S."/>
            <person name="Shen B."/>
        </authorList>
    </citation>
    <scope>NUCLEOTIDE SEQUENCE [LARGE SCALE GENOMIC DNA]</scope>
    <source>
        <strain evidence="3 4">NPDC003040</strain>
    </source>
</reference>
<feature type="signal peptide" evidence="2">
    <location>
        <begin position="1"/>
        <end position="23"/>
    </location>
</feature>
<evidence type="ECO:0000256" key="1">
    <source>
        <dbReference type="SAM" id="MobiDB-lite"/>
    </source>
</evidence>
<feature type="compositionally biased region" description="Low complexity" evidence="1">
    <location>
        <begin position="32"/>
        <end position="55"/>
    </location>
</feature>
<keyword evidence="4" id="KW-1185">Reference proteome</keyword>
<gene>
    <name evidence="3" type="ORF">ACFYV7_00790</name>
</gene>
<feature type="region of interest" description="Disordered" evidence="1">
    <location>
        <begin position="32"/>
        <end position="57"/>
    </location>
</feature>
<accession>A0ABW6QJN1</accession>
<evidence type="ECO:0008006" key="5">
    <source>
        <dbReference type="Google" id="ProtNLM"/>
    </source>
</evidence>
<sequence>MNATTKFAGFALGLAAVFGIAIATGAAIGPEPAAPESHAHEAGPATPAAGEPNGTMATNGGYTLRLDTALTAAAPNVALRFRILNQDGAPLTRYQRTHDKDLHLIVVRRDMSAFQHVHPVLAGDGTWSVPLDLTRAGDYRVFADFTPEGGDNLTLGTDLRVAGNYDPRPLPVAATTSTVDGYTVTLDGTVTPGQSSKVTLSVSRNGTPVTDLQPYLAAYGHLVALRAADLAYLHVHPDGHPGDGVTPAGPGITFYVTAPSAGDYRLFLDFQHEGVVRTAEFTLTVGQGTGAAESAARDGHGSTPPPAPAPGAPAPEPAHGH</sequence>